<dbReference type="InterPro" id="IPR010982">
    <property type="entry name" value="Lambda_DNA-bd_dom_sf"/>
</dbReference>
<proteinExistence type="predicted"/>
<name>A0ABT9F4H1_9FLAO</name>
<dbReference type="PANTHER" id="PTHR37038">
    <property type="entry name" value="TRANSCRIPTIONAL REGULATOR-RELATED"/>
    <property type="match status" value="1"/>
</dbReference>
<comment type="caution">
    <text evidence="2">The sequence shown here is derived from an EMBL/GenBank/DDBJ whole genome shotgun (WGS) entry which is preliminary data.</text>
</comment>
<gene>
    <name evidence="2" type="ORF">Q8W23_08700</name>
</gene>
<dbReference type="PROSITE" id="PS50943">
    <property type="entry name" value="HTH_CROC1"/>
    <property type="match status" value="1"/>
</dbReference>
<dbReference type="Proteomes" id="UP001242342">
    <property type="component" value="Unassembled WGS sequence"/>
</dbReference>
<keyword evidence="3" id="KW-1185">Reference proteome</keyword>
<evidence type="ECO:0000313" key="2">
    <source>
        <dbReference type="EMBL" id="MDP2541549.1"/>
    </source>
</evidence>
<evidence type="ECO:0000313" key="3">
    <source>
        <dbReference type="Proteomes" id="UP001242342"/>
    </source>
</evidence>
<feature type="domain" description="HTH cro/C1-type" evidence="1">
    <location>
        <begin position="17"/>
        <end position="71"/>
    </location>
</feature>
<dbReference type="EMBL" id="JAUYVU010000006">
    <property type="protein sequence ID" value="MDP2541549.1"/>
    <property type="molecule type" value="Genomic_DNA"/>
</dbReference>
<dbReference type="SUPFAM" id="SSF47413">
    <property type="entry name" value="lambda repressor-like DNA-binding domains"/>
    <property type="match status" value="1"/>
</dbReference>
<dbReference type="Pfam" id="PF01381">
    <property type="entry name" value="HTH_3"/>
    <property type="match status" value="1"/>
</dbReference>
<accession>A0ABT9F4H1</accession>
<dbReference type="InterPro" id="IPR053163">
    <property type="entry name" value="HTH-type_regulator_Rgg"/>
</dbReference>
<dbReference type="CDD" id="cd00093">
    <property type="entry name" value="HTH_XRE"/>
    <property type="match status" value="1"/>
</dbReference>
<protein>
    <submittedName>
        <fullName evidence="2">Helix-turn-helix transcriptional regulator</fullName>
    </submittedName>
</protein>
<dbReference type="SMART" id="SM00530">
    <property type="entry name" value="HTH_XRE"/>
    <property type="match status" value="1"/>
</dbReference>
<evidence type="ECO:0000259" key="1">
    <source>
        <dbReference type="PROSITE" id="PS50943"/>
    </source>
</evidence>
<dbReference type="RefSeq" id="WP_201796529.1">
    <property type="nucleotide sequence ID" value="NZ_JAUYVU010000006.1"/>
</dbReference>
<dbReference type="Gene3D" id="1.10.260.40">
    <property type="entry name" value="lambda repressor-like DNA-binding domains"/>
    <property type="match status" value="1"/>
</dbReference>
<reference evidence="2 3" key="1">
    <citation type="submission" date="2023-07" db="EMBL/GenBank/DDBJ databases">
        <title>Genome content predicts the carbon catabolic preferences of heterotrophic bacteria.</title>
        <authorList>
            <person name="Gralka M."/>
        </authorList>
    </citation>
    <scope>NUCLEOTIDE SEQUENCE [LARGE SCALE GENOMIC DNA]</scope>
    <source>
        <strain evidence="2 3">4G03</strain>
    </source>
</reference>
<dbReference type="InterPro" id="IPR001387">
    <property type="entry name" value="Cro/C1-type_HTH"/>
</dbReference>
<organism evidence="2 3">
    <name type="scientific">Tenacibaculum discolor</name>
    <dbReference type="NCBI Taxonomy" id="361581"/>
    <lineage>
        <taxon>Bacteria</taxon>
        <taxon>Pseudomonadati</taxon>
        <taxon>Bacteroidota</taxon>
        <taxon>Flavobacteriia</taxon>
        <taxon>Flavobacteriales</taxon>
        <taxon>Flavobacteriaceae</taxon>
        <taxon>Tenacibaculum</taxon>
    </lineage>
</organism>
<sequence>MEESEKKEFLILFGKNFRKIRKSKNYTQSKLAIDINSDISHISRIERGLTNTTVIKLKEVSKLLSVPIEEFFNF</sequence>